<reference evidence="2" key="2">
    <citation type="submission" date="2020-05" db="UniProtKB">
        <authorList>
            <consortium name="EnsemblMetazoa"/>
        </authorList>
    </citation>
    <scope>IDENTIFICATION</scope>
    <source>
        <strain evidence="2">wikel</strain>
    </source>
</reference>
<dbReference type="VEuPathDB" id="VectorBase:ISCI014287"/>
<dbReference type="Proteomes" id="UP000001555">
    <property type="component" value="Unassembled WGS sequence"/>
</dbReference>
<dbReference type="HOGENOM" id="CLU_2322937_0_0_1"/>
<dbReference type="AlphaFoldDB" id="B7QIP1"/>
<dbReference type="EnsemblMetazoa" id="ISCW014287-RA">
    <property type="protein sequence ID" value="ISCW014287-PA"/>
    <property type="gene ID" value="ISCW014287"/>
</dbReference>
<gene>
    <name evidence="1" type="ORF">IscW_ISCW014287</name>
</gene>
<protein>
    <submittedName>
        <fullName evidence="1 2">Uncharacterized protein</fullName>
    </submittedName>
</protein>
<dbReference type="InParanoid" id="B7QIP1"/>
<dbReference type="VEuPathDB" id="VectorBase:ISCW014287"/>
<evidence type="ECO:0000313" key="2">
    <source>
        <dbReference type="EnsemblMetazoa" id="ISCW014287-PA"/>
    </source>
</evidence>
<evidence type="ECO:0000313" key="3">
    <source>
        <dbReference type="Proteomes" id="UP000001555"/>
    </source>
</evidence>
<dbReference type="PaxDb" id="6945-B7QIP1"/>
<evidence type="ECO:0000313" key="1">
    <source>
        <dbReference type="EMBL" id="EEC18714.1"/>
    </source>
</evidence>
<accession>B7QIP1</accession>
<organism>
    <name type="scientific">Ixodes scapularis</name>
    <name type="common">Black-legged tick</name>
    <name type="synonym">Deer tick</name>
    <dbReference type="NCBI Taxonomy" id="6945"/>
    <lineage>
        <taxon>Eukaryota</taxon>
        <taxon>Metazoa</taxon>
        <taxon>Ecdysozoa</taxon>
        <taxon>Arthropoda</taxon>
        <taxon>Chelicerata</taxon>
        <taxon>Arachnida</taxon>
        <taxon>Acari</taxon>
        <taxon>Parasitiformes</taxon>
        <taxon>Ixodida</taxon>
        <taxon>Ixodoidea</taxon>
        <taxon>Ixodidae</taxon>
        <taxon>Ixodinae</taxon>
        <taxon>Ixodes</taxon>
    </lineage>
</organism>
<name>B7QIP1_IXOSC</name>
<reference evidence="1 3" key="1">
    <citation type="submission" date="2008-03" db="EMBL/GenBank/DDBJ databases">
        <title>Annotation of Ixodes scapularis.</title>
        <authorList>
            <consortium name="Ixodes scapularis Genome Project Consortium"/>
            <person name="Caler E."/>
            <person name="Hannick L.I."/>
            <person name="Bidwell S."/>
            <person name="Joardar V."/>
            <person name="Thiagarajan M."/>
            <person name="Amedeo P."/>
            <person name="Galinsky K.J."/>
            <person name="Schobel S."/>
            <person name="Inman J."/>
            <person name="Hostetler J."/>
            <person name="Miller J."/>
            <person name="Hammond M."/>
            <person name="Megy K."/>
            <person name="Lawson D."/>
            <person name="Kodira C."/>
            <person name="Sutton G."/>
            <person name="Meyer J."/>
            <person name="Hill C.A."/>
            <person name="Birren B."/>
            <person name="Nene V."/>
            <person name="Collins F."/>
            <person name="Alarcon-Chaidez F."/>
            <person name="Wikel S."/>
            <person name="Strausberg R."/>
        </authorList>
    </citation>
    <scope>NUCLEOTIDE SEQUENCE [LARGE SCALE GENOMIC DNA]</scope>
    <source>
        <strain evidence="3">Wikel</strain>
        <strain evidence="1">Wikel colony</strain>
    </source>
</reference>
<dbReference type="EMBL" id="DS947409">
    <property type="protein sequence ID" value="EEC18714.1"/>
    <property type="molecule type" value="Genomic_DNA"/>
</dbReference>
<proteinExistence type="predicted"/>
<sequence>MNIRQFTDGGTSRVVFLRNVSRERNHVSKQSNKLRYREACYVYGYAAALDDGHSKSGRLASTYETKAIPSTNSSTLRERKKMEYKGVEQERKDRRVCSV</sequence>
<keyword evidence="3" id="KW-1185">Reference proteome</keyword>
<dbReference type="EMBL" id="ABJB010481234">
    <property type="status" value="NOT_ANNOTATED_CDS"/>
    <property type="molecule type" value="Genomic_DNA"/>
</dbReference>